<organism evidence="2 3">
    <name type="scientific">Rhizosphaericola mali</name>
    <dbReference type="NCBI Taxonomy" id="2545455"/>
    <lineage>
        <taxon>Bacteria</taxon>
        <taxon>Pseudomonadati</taxon>
        <taxon>Bacteroidota</taxon>
        <taxon>Chitinophagia</taxon>
        <taxon>Chitinophagales</taxon>
        <taxon>Chitinophagaceae</taxon>
        <taxon>Rhizosphaericola</taxon>
    </lineage>
</organism>
<sequence length="276" mass="31808">MRKIICIFVIALIACSSLGAQTPKIPTIGLNKLFSIEGKFSQLYVDNLGNIYTISKLSNQLKKYNSKGDSIGLFNDVKQFGTISRMDATNPLKLLVYYQDFSTVIALDRFLNNINKLDLRRSGILQAKTISISYDNNLWVFDEQEYKLKKLDDQGNILSTSDDFRVLFQDPPDPDAIIDNDGQLYLYDKNLGWFIMDYYGAVKKNYPYLHWQNVKVENQKLIGREDMQLDIATLSDFDYNKLNLPLKAEDVQTIRFLNDRLFVLSSDNISIYSIQQ</sequence>
<dbReference type="OrthoDB" id="1143207at2"/>
<feature type="chain" id="PRO_5024436105" description="6-bladed beta-propeller" evidence="1">
    <location>
        <begin position="21"/>
        <end position="276"/>
    </location>
</feature>
<dbReference type="Proteomes" id="UP000292424">
    <property type="component" value="Chromosome"/>
</dbReference>
<evidence type="ECO:0000256" key="1">
    <source>
        <dbReference type="SAM" id="SignalP"/>
    </source>
</evidence>
<evidence type="ECO:0000313" key="3">
    <source>
        <dbReference type="Proteomes" id="UP000292424"/>
    </source>
</evidence>
<dbReference type="RefSeq" id="WP_131331603.1">
    <property type="nucleotide sequence ID" value="NZ_CP044016.1"/>
</dbReference>
<proteinExistence type="predicted"/>
<dbReference type="KEGG" id="arac:E0W69_018800"/>
<gene>
    <name evidence="2" type="ORF">E0W69_018800</name>
</gene>
<dbReference type="EMBL" id="CP044016">
    <property type="protein sequence ID" value="QES90617.1"/>
    <property type="molecule type" value="Genomic_DNA"/>
</dbReference>
<dbReference type="AlphaFoldDB" id="A0A5P2G5U2"/>
<protein>
    <recommendedName>
        <fullName evidence="4">6-bladed beta-propeller</fullName>
    </recommendedName>
</protein>
<dbReference type="InterPro" id="IPR011042">
    <property type="entry name" value="6-blade_b-propeller_TolB-like"/>
</dbReference>
<reference evidence="2 3" key="1">
    <citation type="submission" date="2019-09" db="EMBL/GenBank/DDBJ databases">
        <title>Complete genome sequence of Arachidicoccus sp. B3-10 isolated from apple orchard soil.</title>
        <authorList>
            <person name="Kim H.S."/>
            <person name="Han K.-I."/>
            <person name="Suh M.K."/>
            <person name="Lee K.C."/>
            <person name="Eom M.K."/>
            <person name="Kim J.-S."/>
            <person name="Kang S.W."/>
            <person name="Sin Y."/>
            <person name="Lee J.-S."/>
        </authorList>
    </citation>
    <scope>NUCLEOTIDE SEQUENCE [LARGE SCALE GENOMIC DNA]</scope>
    <source>
        <strain evidence="2 3">B3-10</strain>
    </source>
</reference>
<dbReference type="PROSITE" id="PS51257">
    <property type="entry name" value="PROKAR_LIPOPROTEIN"/>
    <property type="match status" value="1"/>
</dbReference>
<dbReference type="Gene3D" id="2.120.10.30">
    <property type="entry name" value="TolB, C-terminal domain"/>
    <property type="match status" value="1"/>
</dbReference>
<accession>A0A5P2G5U2</accession>
<name>A0A5P2G5U2_9BACT</name>
<evidence type="ECO:0000313" key="2">
    <source>
        <dbReference type="EMBL" id="QES90617.1"/>
    </source>
</evidence>
<keyword evidence="1" id="KW-0732">Signal</keyword>
<keyword evidence="3" id="KW-1185">Reference proteome</keyword>
<evidence type="ECO:0008006" key="4">
    <source>
        <dbReference type="Google" id="ProtNLM"/>
    </source>
</evidence>
<feature type="signal peptide" evidence="1">
    <location>
        <begin position="1"/>
        <end position="20"/>
    </location>
</feature>